<keyword evidence="1" id="KW-0812">Transmembrane</keyword>
<sequence length="411" mass="44490">MVSLWPWKGDDSSPASFEKTLSTLSGKITRANNTLDALRQRSRRFNALWLLYTSFAYLLYSIILALVVGWMNWGMVEYGAIVGGPIVIYLVRLGLTTYYNYRISKVQANVDDLQKQRDKAIDKLKAATKYNTTQQLLEKYGGTPSPKLKSGGTSSRKSTPGQSLNTTKGGRTGFAPPPTANIPGRNLSTPLSNTPQRLVPDPRYPLGQSPPLSAGAAPAAPQQQALAPRGDSAEFAPNAFSAATQYAQADTGPRWYDRLLDVLLGEDESLPRNRIALICKECRLVNGQAPPGIKRLEEVGKWKCSGCGAVNGEDSEAEKIVATIKKRTEAGKHSPGGKSKENQAPIYENTDEITEDEPALAPGDVGDESDVTQYSEASEPEKAAAEAEDSPEPEPVKPKRGRPKGSTKKKG</sequence>
<dbReference type="Pfam" id="PF10058">
    <property type="entry name" value="Zn_ribbon_10"/>
    <property type="match status" value="1"/>
</dbReference>
<feature type="transmembrane region" description="Helical" evidence="1">
    <location>
        <begin position="78"/>
        <end position="95"/>
    </location>
</feature>
<reference evidence="6" key="1">
    <citation type="submission" date="2017-03" db="EMBL/GenBank/DDBJ databases">
        <authorList>
            <person name="Sharma R."/>
            <person name="Thines M."/>
        </authorList>
    </citation>
    <scope>NUCLEOTIDE SEQUENCE [LARGE SCALE GENOMIC DNA]</scope>
</reference>
<keyword evidence="6" id="KW-1185">Reference proteome</keyword>
<evidence type="ECO:0000256" key="2">
    <source>
        <dbReference type="SAM" id="Coils"/>
    </source>
</evidence>
<dbReference type="PANTHER" id="PTHR22166:SF12">
    <property type="entry name" value="ENDOPLASMIC RETICULUM JUNCTION FORMATION PROTEIN LUNAPARK"/>
    <property type="match status" value="1"/>
</dbReference>
<feature type="domain" description="Lunapark zinc ribbon" evidence="4">
    <location>
        <begin position="255"/>
        <end position="311"/>
    </location>
</feature>
<feature type="compositionally biased region" description="Polar residues" evidence="3">
    <location>
        <begin position="186"/>
        <end position="196"/>
    </location>
</feature>
<dbReference type="InterPro" id="IPR040115">
    <property type="entry name" value="Lnp"/>
</dbReference>
<evidence type="ECO:0000313" key="6">
    <source>
        <dbReference type="Proteomes" id="UP000192927"/>
    </source>
</evidence>
<dbReference type="AlphaFoldDB" id="A0A1W5D663"/>
<keyword evidence="1" id="KW-0479">Metal-binding</keyword>
<comment type="similarity">
    <text evidence="1">Belongs to the lunapark family.</text>
</comment>
<protein>
    <recommendedName>
        <fullName evidence="1">Endoplasmic reticulum junction formation protein lunapark</fullName>
    </recommendedName>
</protein>
<keyword evidence="1" id="KW-0472">Membrane</keyword>
<dbReference type="EMBL" id="FWEW01002601">
    <property type="protein sequence ID" value="SLM38586.1"/>
    <property type="molecule type" value="Genomic_DNA"/>
</dbReference>
<proteinExistence type="inferred from homology"/>
<feature type="compositionally biased region" description="Low complexity" evidence="3">
    <location>
        <begin position="207"/>
        <end position="223"/>
    </location>
</feature>
<name>A0A1W5D663_9LECA</name>
<feature type="region of interest" description="Disordered" evidence="3">
    <location>
        <begin position="135"/>
        <end position="223"/>
    </location>
</feature>
<comment type="subcellular location">
    <subcellularLocation>
        <location evidence="1">Endoplasmic reticulum membrane</location>
        <topology evidence="1">Multi-pass membrane protein</topology>
    </subcellularLocation>
</comment>
<dbReference type="GO" id="GO:0071788">
    <property type="term" value="P:endoplasmic reticulum tubular network maintenance"/>
    <property type="evidence" value="ECO:0007669"/>
    <property type="project" value="UniProtKB-UniRule"/>
</dbReference>
<feature type="compositionally biased region" description="Polar residues" evidence="3">
    <location>
        <begin position="151"/>
        <end position="169"/>
    </location>
</feature>
<evidence type="ECO:0000313" key="5">
    <source>
        <dbReference type="EMBL" id="SLM38586.1"/>
    </source>
</evidence>
<feature type="region of interest" description="Disordered" evidence="3">
    <location>
        <begin position="327"/>
        <end position="411"/>
    </location>
</feature>
<keyword evidence="2" id="KW-0175">Coiled coil</keyword>
<evidence type="ECO:0000256" key="3">
    <source>
        <dbReference type="SAM" id="MobiDB-lite"/>
    </source>
</evidence>
<dbReference type="GO" id="GO:0098826">
    <property type="term" value="C:endoplasmic reticulum tubular network membrane"/>
    <property type="evidence" value="ECO:0007669"/>
    <property type="project" value="UniProtKB-UniRule"/>
</dbReference>
<feature type="transmembrane region" description="Helical" evidence="1">
    <location>
        <begin position="49"/>
        <end position="72"/>
    </location>
</feature>
<keyword evidence="1" id="KW-1133">Transmembrane helix</keyword>
<dbReference type="GO" id="GO:0008270">
    <property type="term" value="F:zinc ion binding"/>
    <property type="evidence" value="ECO:0007669"/>
    <property type="project" value="UniProtKB-KW"/>
</dbReference>
<evidence type="ECO:0000259" key="4">
    <source>
        <dbReference type="Pfam" id="PF10058"/>
    </source>
</evidence>
<feature type="compositionally biased region" description="Basic residues" evidence="3">
    <location>
        <begin position="398"/>
        <end position="411"/>
    </location>
</feature>
<feature type="compositionally biased region" description="Acidic residues" evidence="3">
    <location>
        <begin position="349"/>
        <end position="358"/>
    </location>
</feature>
<dbReference type="GO" id="GO:1903373">
    <property type="term" value="P:positive regulation of endoplasmic reticulum tubular network organization"/>
    <property type="evidence" value="ECO:0007669"/>
    <property type="project" value="UniProtKB-UniRule"/>
</dbReference>
<dbReference type="InterPro" id="IPR019273">
    <property type="entry name" value="Lunapark_Znf"/>
</dbReference>
<evidence type="ECO:0000256" key="1">
    <source>
        <dbReference type="RuleBase" id="RU367073"/>
    </source>
</evidence>
<dbReference type="Proteomes" id="UP000192927">
    <property type="component" value="Unassembled WGS sequence"/>
</dbReference>
<dbReference type="PANTHER" id="PTHR22166">
    <property type="entry name" value="ENDOPLASMIC RETICULUM JUNCTION FORMATION PROTEIN LUNAPARK"/>
    <property type="match status" value="1"/>
</dbReference>
<comment type="domain">
    <text evidence="1">The C4-type zinc finger motif is necessary both for its ER three-way tubular junction localization and formation.</text>
</comment>
<keyword evidence="1" id="KW-0256">Endoplasmic reticulum</keyword>
<organism evidence="5 6">
    <name type="scientific">Lasallia pustulata</name>
    <dbReference type="NCBI Taxonomy" id="136370"/>
    <lineage>
        <taxon>Eukaryota</taxon>
        <taxon>Fungi</taxon>
        <taxon>Dikarya</taxon>
        <taxon>Ascomycota</taxon>
        <taxon>Pezizomycotina</taxon>
        <taxon>Lecanoromycetes</taxon>
        <taxon>OSLEUM clade</taxon>
        <taxon>Umbilicariomycetidae</taxon>
        <taxon>Umbilicariales</taxon>
        <taxon>Umbilicariaceae</taxon>
        <taxon>Lasallia</taxon>
    </lineage>
</organism>
<keyword evidence="1" id="KW-0863">Zinc-finger</keyword>
<comment type="function">
    <text evidence="1">Plays a role in determining ER morphology.</text>
</comment>
<keyword evidence="1" id="KW-0862">Zinc</keyword>
<feature type="coiled-coil region" evidence="2">
    <location>
        <begin position="103"/>
        <end position="130"/>
    </location>
</feature>
<accession>A0A1W5D663</accession>